<name>A0A1X0IG09_9MYCO</name>
<dbReference type="STRING" id="590652.BST39_04560"/>
<dbReference type="AlphaFoldDB" id="A0A1X0IG09"/>
<keyword evidence="4" id="KW-1185">Reference proteome</keyword>
<dbReference type="InterPro" id="IPR050564">
    <property type="entry name" value="F420-G6PD/mer"/>
</dbReference>
<organism evidence="3 4">
    <name type="scientific">Mycobacterium paraseoulense</name>
    <dbReference type="NCBI Taxonomy" id="590652"/>
    <lineage>
        <taxon>Bacteria</taxon>
        <taxon>Bacillati</taxon>
        <taxon>Actinomycetota</taxon>
        <taxon>Actinomycetes</taxon>
        <taxon>Mycobacteriales</taxon>
        <taxon>Mycobacteriaceae</taxon>
        <taxon>Mycobacterium</taxon>
    </lineage>
</organism>
<accession>A0A1X0IG09</accession>
<dbReference type="Proteomes" id="UP000192513">
    <property type="component" value="Unassembled WGS sequence"/>
</dbReference>
<dbReference type="CDD" id="cd01097">
    <property type="entry name" value="Tetrahydromethanopterin_reductase"/>
    <property type="match status" value="1"/>
</dbReference>
<protein>
    <recommendedName>
        <fullName evidence="2">Luciferase-like domain-containing protein</fullName>
    </recommendedName>
</protein>
<evidence type="ECO:0000256" key="1">
    <source>
        <dbReference type="ARBA" id="ARBA00023002"/>
    </source>
</evidence>
<proteinExistence type="predicted"/>
<dbReference type="GO" id="GO:0016705">
    <property type="term" value="F:oxidoreductase activity, acting on paired donors, with incorporation or reduction of molecular oxygen"/>
    <property type="evidence" value="ECO:0007669"/>
    <property type="project" value="InterPro"/>
</dbReference>
<feature type="domain" description="Luciferase-like" evidence="2">
    <location>
        <begin position="22"/>
        <end position="330"/>
    </location>
</feature>
<dbReference type="SUPFAM" id="SSF51679">
    <property type="entry name" value="Bacterial luciferase-like"/>
    <property type="match status" value="1"/>
</dbReference>
<reference evidence="3 4" key="1">
    <citation type="submission" date="2017-02" db="EMBL/GenBank/DDBJ databases">
        <title>The new phylogeny of genus Mycobacterium.</title>
        <authorList>
            <person name="Tortoli E."/>
            <person name="Trovato A."/>
            <person name="Cirillo D.M."/>
        </authorList>
    </citation>
    <scope>NUCLEOTIDE SEQUENCE [LARGE SCALE GENOMIC DNA]</scope>
    <source>
        <strain evidence="3 4">DSM 45000</strain>
    </source>
</reference>
<dbReference type="EMBL" id="MVIE01000004">
    <property type="protein sequence ID" value="ORB45487.1"/>
    <property type="molecule type" value="Genomic_DNA"/>
</dbReference>
<gene>
    <name evidence="3" type="ORF">BST39_04560</name>
</gene>
<dbReference type="InterPro" id="IPR036661">
    <property type="entry name" value="Luciferase-like_sf"/>
</dbReference>
<dbReference type="Gene3D" id="3.20.20.30">
    <property type="entry name" value="Luciferase-like domain"/>
    <property type="match status" value="1"/>
</dbReference>
<dbReference type="Pfam" id="PF00296">
    <property type="entry name" value="Bac_luciferase"/>
    <property type="match status" value="1"/>
</dbReference>
<dbReference type="RefSeq" id="WP_083169479.1">
    <property type="nucleotide sequence ID" value="NZ_AP022619.1"/>
</dbReference>
<dbReference type="OrthoDB" id="9775082at2"/>
<evidence type="ECO:0000313" key="4">
    <source>
        <dbReference type="Proteomes" id="UP000192513"/>
    </source>
</evidence>
<comment type="caution">
    <text evidence="3">The sequence shown here is derived from an EMBL/GenBank/DDBJ whole genome shotgun (WGS) entry which is preliminary data.</text>
</comment>
<dbReference type="PANTHER" id="PTHR43244:SF1">
    <property type="entry name" value="5,10-METHYLENETETRAHYDROMETHANOPTERIN REDUCTASE"/>
    <property type="match status" value="1"/>
</dbReference>
<dbReference type="InterPro" id="IPR011251">
    <property type="entry name" value="Luciferase-like_dom"/>
</dbReference>
<evidence type="ECO:0000259" key="2">
    <source>
        <dbReference type="Pfam" id="PF00296"/>
    </source>
</evidence>
<sequence length="383" mass="41632">MVHTGDRVGVGCYVDPITPLWSLRANIRLAKLLGAEDIWFGDHAKSMFPSSAWGPHLSPFARWIPSLDAFLDPTVAIAKYAGRRGPRMGTSVTDAVRRTPADLARVWMSLHHLTGGRAVLGIGAGEAENTEPYGLDLQRSVSRLEDVVAAVRAAWESSAPLTHEGQFHEWHDATFALPQWRRSSPDVWVAGQGPRTCRLAGREGDGWIFILNLGIDGWHAGAKQMAEGARAAGKDPESVTRSAYFAPLLCRGEAAAVELSRQPMVQALLLTLPASAWAAVGVDHPLGADYKGFPDLDPAVLEADNLAHHGRVVTPELLRSLIPCGRAEDVLGYLQPLIDEGLNHVIIYSAAAALKPRLAASHLYEQRRLIRMLKNSTPGRFNP</sequence>
<evidence type="ECO:0000313" key="3">
    <source>
        <dbReference type="EMBL" id="ORB45487.1"/>
    </source>
</evidence>
<keyword evidence="1" id="KW-0560">Oxidoreductase</keyword>
<dbReference type="PANTHER" id="PTHR43244">
    <property type="match status" value="1"/>
</dbReference>